<dbReference type="GO" id="GO:0005524">
    <property type="term" value="F:ATP binding"/>
    <property type="evidence" value="ECO:0007669"/>
    <property type="project" value="UniProtKB-KW"/>
</dbReference>
<keyword evidence="7 10" id="KW-1133">Transmembrane helix</keyword>
<accession>A0A438NF93</accession>
<feature type="transmembrane region" description="Helical" evidence="10">
    <location>
        <begin position="1160"/>
        <end position="1182"/>
    </location>
</feature>
<proteinExistence type="inferred from homology"/>
<evidence type="ECO:0000256" key="3">
    <source>
        <dbReference type="ARBA" id="ARBA00022448"/>
    </source>
</evidence>
<gene>
    <name evidence="12" type="ORF">B0A52_01500</name>
</gene>
<feature type="transmembrane region" description="Helical" evidence="10">
    <location>
        <begin position="1203"/>
        <end position="1228"/>
    </location>
</feature>
<dbReference type="InterPro" id="IPR034001">
    <property type="entry name" value="ABCG_PDR_1"/>
</dbReference>
<evidence type="ECO:0000256" key="8">
    <source>
        <dbReference type="ARBA" id="ARBA00023136"/>
    </source>
</evidence>
<protein>
    <recommendedName>
        <fullName evidence="11">ABC transporter domain-containing protein</fullName>
    </recommendedName>
</protein>
<comment type="caution">
    <text evidence="12">The sequence shown here is derived from an EMBL/GenBank/DDBJ whole genome shotgun (WGS) entry which is preliminary data.</text>
</comment>
<dbReference type="InterPro" id="IPR027417">
    <property type="entry name" value="P-loop_NTPase"/>
</dbReference>
<dbReference type="Pfam" id="PF14510">
    <property type="entry name" value="ABC_trans_N"/>
    <property type="match status" value="1"/>
</dbReference>
<dbReference type="InterPro" id="IPR034003">
    <property type="entry name" value="ABCG_PDR_2"/>
</dbReference>
<keyword evidence="4 10" id="KW-0812">Transmembrane</keyword>
<dbReference type="GO" id="GO:0016020">
    <property type="term" value="C:membrane"/>
    <property type="evidence" value="ECO:0007669"/>
    <property type="project" value="UniProtKB-SubCell"/>
</dbReference>
<feature type="compositionally biased region" description="Low complexity" evidence="9">
    <location>
        <begin position="1465"/>
        <end position="1474"/>
    </location>
</feature>
<dbReference type="Pfam" id="PF19055">
    <property type="entry name" value="ABC2_membrane_7"/>
    <property type="match status" value="1"/>
</dbReference>
<feature type="transmembrane region" description="Helical" evidence="10">
    <location>
        <begin position="1282"/>
        <end position="1307"/>
    </location>
</feature>
<dbReference type="VEuPathDB" id="FungiDB:PV10_09203"/>
<organism evidence="12 13">
    <name type="scientific">Exophiala mesophila</name>
    <name type="common">Black yeast-like fungus</name>
    <dbReference type="NCBI Taxonomy" id="212818"/>
    <lineage>
        <taxon>Eukaryota</taxon>
        <taxon>Fungi</taxon>
        <taxon>Dikarya</taxon>
        <taxon>Ascomycota</taxon>
        <taxon>Pezizomycotina</taxon>
        <taxon>Eurotiomycetes</taxon>
        <taxon>Chaetothyriomycetidae</taxon>
        <taxon>Chaetothyriales</taxon>
        <taxon>Herpotrichiellaceae</taxon>
        <taxon>Exophiala</taxon>
    </lineage>
</organism>
<dbReference type="OrthoDB" id="39175at2759"/>
<dbReference type="GO" id="GO:0016887">
    <property type="term" value="F:ATP hydrolysis activity"/>
    <property type="evidence" value="ECO:0007669"/>
    <property type="project" value="InterPro"/>
</dbReference>
<reference evidence="12 13" key="1">
    <citation type="submission" date="2017-03" db="EMBL/GenBank/DDBJ databases">
        <title>Genomes of endolithic fungi from Antarctica.</title>
        <authorList>
            <person name="Coleine C."/>
            <person name="Masonjones S."/>
            <person name="Stajich J.E."/>
        </authorList>
    </citation>
    <scope>NUCLEOTIDE SEQUENCE [LARGE SCALE GENOMIC DNA]</scope>
    <source>
        <strain evidence="12 13">CCFEE 6314</strain>
    </source>
</reference>
<evidence type="ECO:0000313" key="12">
    <source>
        <dbReference type="EMBL" id="RVX74375.1"/>
    </source>
</evidence>
<feature type="transmembrane region" description="Helical" evidence="10">
    <location>
        <begin position="532"/>
        <end position="553"/>
    </location>
</feature>
<dbReference type="CDD" id="cd03233">
    <property type="entry name" value="ABCG_PDR_domain1"/>
    <property type="match status" value="1"/>
</dbReference>
<dbReference type="PROSITE" id="PS00211">
    <property type="entry name" value="ABC_TRANSPORTER_1"/>
    <property type="match status" value="1"/>
</dbReference>
<feature type="transmembrane region" description="Helical" evidence="10">
    <location>
        <begin position="749"/>
        <end position="766"/>
    </location>
</feature>
<evidence type="ECO:0000256" key="6">
    <source>
        <dbReference type="ARBA" id="ARBA00022840"/>
    </source>
</evidence>
<dbReference type="InterPro" id="IPR017871">
    <property type="entry name" value="ABC_transporter-like_CS"/>
</dbReference>
<feature type="transmembrane region" description="Helical" evidence="10">
    <location>
        <begin position="1248"/>
        <end position="1270"/>
    </location>
</feature>
<feature type="region of interest" description="Disordered" evidence="9">
    <location>
        <begin position="1445"/>
        <end position="1495"/>
    </location>
</feature>
<sequence length="2065" mass="230173">MPFSILRPAAVDSQITGTTYEPTTPAGRLRHEDDSDRIIDEDERLREINLVASRISAVTSNLPQNPFKATPNGPLDPNGTGFNPQAWIRTFYALHWQGNEVPVKTLGVAFRYLSAHGFGSVTDFQKTVGNVFLDMVPAMTRLFGRKGTKIQILQNFEGLVHSGEMLCVLGPPGSGCSTFLKVLAGETHGLFVDDESYLNYQGITSEEMKTRFRGEATYTAEDDSHLPMLSVGDTLRFAAFARSPKHRPGGMSCDEYANHLADVVMAAFGISHTRNTRVGDNYIRGVSGGERKRVSIAEAVLSDAPLQCWDNSTRGLDSANAVEFCRALRLCADVFGTASAVAIYQAPQAAYDLFDKVILLYEGRQIYFGKASKAKSYFEDLGFICPDSQTTPDFLTSMTSSSERIVRPGHEKTAPRTPEEFAEAWVQSEDRSIIFNEISEYSKLHAFHSQNLKDFTSARQSEQASIQRSGSPYTLSYFQQVQICLWRGFKLLKGDPTITLVQLGANFTQFLIVGSVFYNLPTTAESLFRRGMVIFNALVLNSIASVLEILTLYTKRPIVEKHNRYALYHPSAEALAAMIVDLPYKIINAIIINITLYFMTNLNRAPGPFFFFLLVSFFVTLTMSMLFRFIGSATKTASQALAPTAVIILAAILYTGFSIPVSAMLGWSRWINYLSPLAWAFESLFINELVGRNYPCISLVPSGPEYENESLAYRSCTVVGAEPGSNIVSGTRHLMEAFGYVPDHKWRNFGILIAFLVFFTVCALWTSEVVASAKSKGEVLVFPRGQLPMSLTGKRQEDIETRRVSTTRSKVESAEVAPRRGVSGAGKTTLLDTLASRITMGVITGDMLVDGMPRDESFQRKTGYVQQQDLHLSTATVREALTFSALLRQPASTTKQEKLDYVEEVINLLEMREYADAVIGEIGEGLNVEQRKRLTIGVELAAKPQLLLFLDEPTSGLDSQTSWSICELLRKLVNHGQAILCTIHQPSALLFERFDRLLLLARGGRTVYFGEIGQQSRTLIGYFTRNSAAPCPKGTNPAEWMLNVIRTTTSSTGDIDWPQIWRDSPEKQQVDRELDRLVSEGQRAAAVGQSLQQEQEAKTEFAASLFQQIIIVTKRIFQQYWRSPSYIYSKAFLGIGSMIFIGFTFFQANRTQQGLRSQLFGIFALLTTFMSSVEQTIPFFLISRTLYEIRERPSKTYSWKAFMVANIVVEIPWNVLVGTVMFLCWWFPIGLYNNTSVTNTTDSRATLAFLFVIAYMMHVSTFSDLMIAGITSGETAANLGNLLGFLTLLFCGIIAFPDTLQSFWIFMYRCNPFTYLTEGLLGAGLSRAPASCADNEWLTFETPANRTCAEYMEAYMSGAGGQLSDPTSTGVCQFCPITNTDAFLSIIGVRSGATEAIHVIAVLSQMYNAFHLYENLEWFERAGKDQGMMLSLDERIKLLEGVLQNTTSTPTPTPPTPQVLVRNGSSTSQVISSSGEDAAASDIDGTTSTGSNSTSQGWLDNSFLAAKTFSIGRLNDQAYVNDSSDMSQAMIALDGALSEFGILSEAPTNNSTTHQVSKDAGQRAIQVAFESLKGEFFTSLLDQDLIQSVGGIISSPHIQIDPAVRLVYYNLLFHGHLVGGFETQTTARASYLQCLRFLEEWQDTATGTTMDLVAACLSMWSAVQNFDYDLAWEMHSLTCQFVKSLNIHLLDHPDSPVQEGCNEEFQDKQREGFWVTLVVVDLFFQLCLDRPSCISAEASPENVHLPSLGDPTSERPLAKTYSTYFVWIRVIFIAKDFFEEAARQNGKPSQAFHDRVDAWCDEIMIMITDWRLAEKMILHTDDPIQSHIYNDCLVASLTVLLQMDKLRQPPGSNSVSDLSVRASRKLLDAIVRFDEDVSAKMRHEGLSMYSIAFWSFRAFFALYYHILSHDSPDDHQNDIGLLDRLAACLNRAAHTRFEYGPIAKAVISLNEFARNFQRARSTSPARQLGVNYSPQQIGVANLSLGGMEERALGHGGSEWDSMQFFQNWNPYFADNQNKSPLLDIQEMTSQPAFEPVTYVQAVERQFAGSLWNYGWWDENFQTPLQ</sequence>
<evidence type="ECO:0000256" key="1">
    <source>
        <dbReference type="ARBA" id="ARBA00004141"/>
    </source>
</evidence>
<feature type="domain" description="ABC transporter" evidence="11">
    <location>
        <begin position="787"/>
        <end position="1028"/>
    </location>
</feature>
<dbReference type="Proteomes" id="UP000288859">
    <property type="component" value="Unassembled WGS sequence"/>
</dbReference>
<dbReference type="InterPro" id="IPR010929">
    <property type="entry name" value="PDR_CDR_ABC"/>
</dbReference>
<name>A0A438NF93_EXOME</name>
<dbReference type="Pfam" id="PF06422">
    <property type="entry name" value="PDR_CDR"/>
    <property type="match status" value="1"/>
</dbReference>
<dbReference type="InterPro" id="IPR029481">
    <property type="entry name" value="ABC_trans_N"/>
</dbReference>
<feature type="transmembrane region" description="Helical" evidence="10">
    <location>
        <begin position="497"/>
        <end position="520"/>
    </location>
</feature>
<evidence type="ECO:0000256" key="2">
    <source>
        <dbReference type="ARBA" id="ARBA00006012"/>
    </source>
</evidence>
<dbReference type="EMBL" id="NAJM01000004">
    <property type="protein sequence ID" value="RVX74375.1"/>
    <property type="molecule type" value="Genomic_DNA"/>
</dbReference>
<keyword evidence="8 10" id="KW-0472">Membrane</keyword>
<evidence type="ECO:0000256" key="9">
    <source>
        <dbReference type="SAM" id="MobiDB-lite"/>
    </source>
</evidence>
<evidence type="ECO:0000313" key="13">
    <source>
        <dbReference type="Proteomes" id="UP000288859"/>
    </source>
</evidence>
<feature type="transmembrane region" description="Helical" evidence="10">
    <location>
        <begin position="574"/>
        <end position="597"/>
    </location>
</feature>
<dbReference type="InterPro" id="IPR003593">
    <property type="entry name" value="AAA+_ATPase"/>
</dbReference>
<dbReference type="InterPro" id="IPR003439">
    <property type="entry name" value="ABC_transporter-like_ATP-bd"/>
</dbReference>
<dbReference type="SUPFAM" id="SSF52540">
    <property type="entry name" value="P-loop containing nucleoside triphosphate hydrolases"/>
    <property type="match status" value="2"/>
</dbReference>
<dbReference type="GO" id="GO:0140359">
    <property type="term" value="F:ABC-type transporter activity"/>
    <property type="evidence" value="ECO:0007669"/>
    <property type="project" value="InterPro"/>
</dbReference>
<feature type="transmembrane region" description="Helical" evidence="10">
    <location>
        <begin position="609"/>
        <end position="629"/>
    </location>
</feature>
<dbReference type="Pfam" id="PF01061">
    <property type="entry name" value="ABC2_membrane"/>
    <property type="match status" value="2"/>
</dbReference>
<dbReference type="InterPro" id="IPR013525">
    <property type="entry name" value="ABC2_TM"/>
</dbReference>
<dbReference type="InterPro" id="IPR043926">
    <property type="entry name" value="ABCG_dom"/>
</dbReference>
<keyword evidence="3" id="KW-0813">Transport</keyword>
<keyword evidence="6" id="KW-0067">ATP-binding</keyword>
<comment type="similarity">
    <text evidence="2">Belongs to the ABC transporter superfamily. ABCG family. PDR (TC 3.A.1.205) subfamily.</text>
</comment>
<dbReference type="Pfam" id="PF00005">
    <property type="entry name" value="ABC_tran"/>
    <property type="match status" value="2"/>
</dbReference>
<evidence type="ECO:0000256" key="4">
    <source>
        <dbReference type="ARBA" id="ARBA00022692"/>
    </source>
</evidence>
<feature type="domain" description="ABC transporter" evidence="11">
    <location>
        <begin position="133"/>
        <end position="387"/>
    </location>
</feature>
<dbReference type="Gene3D" id="3.40.50.300">
    <property type="entry name" value="P-loop containing nucleotide triphosphate hydrolases"/>
    <property type="match status" value="2"/>
</dbReference>
<evidence type="ECO:0000256" key="5">
    <source>
        <dbReference type="ARBA" id="ARBA00022741"/>
    </source>
</evidence>
<feature type="compositionally biased region" description="Low complexity" evidence="9">
    <location>
        <begin position="1485"/>
        <end position="1495"/>
    </location>
</feature>
<dbReference type="CDD" id="cd03232">
    <property type="entry name" value="ABCG_PDR_domain2"/>
    <property type="match status" value="1"/>
</dbReference>
<dbReference type="PANTHER" id="PTHR19241">
    <property type="entry name" value="ATP-BINDING CASSETTE TRANSPORTER"/>
    <property type="match status" value="1"/>
</dbReference>
<evidence type="ECO:0000256" key="7">
    <source>
        <dbReference type="ARBA" id="ARBA00022989"/>
    </source>
</evidence>
<evidence type="ECO:0000256" key="10">
    <source>
        <dbReference type="SAM" id="Phobius"/>
    </source>
</evidence>
<dbReference type="SMART" id="SM00382">
    <property type="entry name" value="AAA"/>
    <property type="match status" value="2"/>
</dbReference>
<feature type="transmembrane region" description="Helical" evidence="10">
    <location>
        <begin position="1127"/>
        <end position="1148"/>
    </location>
</feature>
<dbReference type="CDD" id="cd12148">
    <property type="entry name" value="fungal_TF_MHR"/>
    <property type="match status" value="1"/>
</dbReference>
<evidence type="ECO:0000259" key="11">
    <source>
        <dbReference type="PROSITE" id="PS50893"/>
    </source>
</evidence>
<comment type="subcellular location">
    <subcellularLocation>
        <location evidence="1">Membrane</location>
        <topology evidence="1">Multi-pass membrane protein</topology>
    </subcellularLocation>
</comment>
<dbReference type="FunFam" id="3.40.50.300:FF:000054">
    <property type="entry name" value="ABC multidrug transporter atrF"/>
    <property type="match status" value="1"/>
</dbReference>
<keyword evidence="5" id="KW-0547">Nucleotide-binding</keyword>
<dbReference type="PROSITE" id="PS50893">
    <property type="entry name" value="ABC_TRANSPORTER_2"/>
    <property type="match status" value="2"/>
</dbReference>
<feature type="transmembrane region" description="Helical" evidence="10">
    <location>
        <begin position="641"/>
        <end position="667"/>
    </location>
</feature>